<gene>
    <name evidence="2" type="ORF">U0070_008459</name>
</gene>
<organism evidence="2 3">
    <name type="scientific">Myodes glareolus</name>
    <name type="common">Bank vole</name>
    <name type="synonym">Clethrionomys glareolus</name>
    <dbReference type="NCBI Taxonomy" id="447135"/>
    <lineage>
        <taxon>Eukaryota</taxon>
        <taxon>Metazoa</taxon>
        <taxon>Chordata</taxon>
        <taxon>Craniata</taxon>
        <taxon>Vertebrata</taxon>
        <taxon>Euteleostomi</taxon>
        <taxon>Mammalia</taxon>
        <taxon>Eutheria</taxon>
        <taxon>Euarchontoglires</taxon>
        <taxon>Glires</taxon>
        <taxon>Rodentia</taxon>
        <taxon>Myomorpha</taxon>
        <taxon>Muroidea</taxon>
        <taxon>Cricetidae</taxon>
        <taxon>Arvicolinae</taxon>
        <taxon>Myodes</taxon>
    </lineage>
</organism>
<evidence type="ECO:0000313" key="3">
    <source>
        <dbReference type="Proteomes" id="UP001488838"/>
    </source>
</evidence>
<protein>
    <recommendedName>
        <fullName evidence="4">ATP synthase F0 subunit 6</fullName>
    </recommendedName>
</protein>
<evidence type="ECO:0000256" key="1">
    <source>
        <dbReference type="SAM" id="Phobius"/>
    </source>
</evidence>
<proteinExistence type="predicted"/>
<evidence type="ECO:0000313" key="2">
    <source>
        <dbReference type="EMBL" id="KAK7809809.1"/>
    </source>
</evidence>
<dbReference type="EMBL" id="JBBHLL010000212">
    <property type="protein sequence ID" value="KAK7809809.1"/>
    <property type="molecule type" value="Genomic_DNA"/>
</dbReference>
<dbReference type="AlphaFoldDB" id="A0AAW0I5R7"/>
<sequence>MTVLNLLLFNFECPTCMYLFISILNFFGLYINPQENASVVGSTLIKTFTIMGVSTSRQLAME</sequence>
<keyword evidence="1" id="KW-0812">Transmembrane</keyword>
<keyword evidence="1" id="KW-1133">Transmembrane helix</keyword>
<keyword evidence="1" id="KW-0472">Membrane</keyword>
<dbReference type="Proteomes" id="UP001488838">
    <property type="component" value="Unassembled WGS sequence"/>
</dbReference>
<comment type="caution">
    <text evidence="2">The sequence shown here is derived from an EMBL/GenBank/DDBJ whole genome shotgun (WGS) entry which is preliminary data.</text>
</comment>
<feature type="transmembrane region" description="Helical" evidence="1">
    <location>
        <begin position="6"/>
        <end position="31"/>
    </location>
</feature>
<name>A0AAW0I5R7_MYOGA</name>
<evidence type="ECO:0008006" key="4">
    <source>
        <dbReference type="Google" id="ProtNLM"/>
    </source>
</evidence>
<accession>A0AAW0I5R7</accession>
<keyword evidence="3" id="KW-1185">Reference proteome</keyword>
<reference evidence="2 3" key="1">
    <citation type="journal article" date="2023" name="bioRxiv">
        <title>Conserved and derived expression patterns and positive selection on dental genes reveal complex evolutionary context of ever-growing rodent molars.</title>
        <authorList>
            <person name="Calamari Z.T."/>
            <person name="Song A."/>
            <person name="Cohen E."/>
            <person name="Akter M."/>
            <person name="Roy R.D."/>
            <person name="Hallikas O."/>
            <person name="Christensen M.M."/>
            <person name="Li P."/>
            <person name="Marangoni P."/>
            <person name="Jernvall J."/>
            <person name="Klein O.D."/>
        </authorList>
    </citation>
    <scope>NUCLEOTIDE SEQUENCE [LARGE SCALE GENOMIC DNA]</scope>
    <source>
        <strain evidence="2">V071</strain>
    </source>
</reference>